<dbReference type="EMBL" id="LQYT01000048">
    <property type="protein sequence ID" value="KYD18716.1"/>
    <property type="molecule type" value="Genomic_DNA"/>
</dbReference>
<protein>
    <submittedName>
        <fullName evidence="1">Uncharacterized protein</fullName>
    </submittedName>
</protein>
<evidence type="ECO:0000313" key="1">
    <source>
        <dbReference type="EMBL" id="KYD18716.1"/>
    </source>
</evidence>
<accession>A0A150M2R4</accession>
<proteinExistence type="predicted"/>
<evidence type="ECO:0000313" key="2">
    <source>
        <dbReference type="Proteomes" id="UP000075683"/>
    </source>
</evidence>
<organism evidence="1 2">
    <name type="scientific">Caldibacillus debilis</name>
    <dbReference type="NCBI Taxonomy" id="301148"/>
    <lineage>
        <taxon>Bacteria</taxon>
        <taxon>Bacillati</taxon>
        <taxon>Bacillota</taxon>
        <taxon>Bacilli</taxon>
        <taxon>Bacillales</taxon>
        <taxon>Bacillaceae</taxon>
        <taxon>Caldibacillus</taxon>
    </lineage>
</organism>
<reference evidence="1 2" key="1">
    <citation type="submission" date="2016-01" db="EMBL/GenBank/DDBJ databases">
        <title>Draft Genome Sequences of Seven Thermophilic Sporeformers Isolated from Foods.</title>
        <authorList>
            <person name="Berendsen E.M."/>
            <person name="Wells-Bennik M.H."/>
            <person name="Krawcyk A.O."/>
            <person name="De Jong A."/>
            <person name="Holsappel S."/>
            <person name="Eijlander R.T."/>
            <person name="Kuipers O.P."/>
        </authorList>
    </citation>
    <scope>NUCLEOTIDE SEQUENCE [LARGE SCALE GENOMIC DNA]</scope>
    <source>
        <strain evidence="1 2">B4135</strain>
    </source>
</reference>
<dbReference type="AlphaFoldDB" id="A0A150M2R4"/>
<dbReference type="Proteomes" id="UP000075683">
    <property type="component" value="Unassembled WGS sequence"/>
</dbReference>
<comment type="caution">
    <text evidence="1">The sequence shown here is derived from an EMBL/GenBank/DDBJ whole genome shotgun (WGS) entry which is preliminary data.</text>
</comment>
<gene>
    <name evidence="1" type="ORF">B4135_2219</name>
</gene>
<sequence length="39" mass="4128">MSLIRNIPGLDNRGIRGSSGFQNPSAFARGAERKGGIIL</sequence>
<name>A0A150M2R4_9BACI</name>